<dbReference type="CDD" id="cd07990">
    <property type="entry name" value="LPLAT_LCLAT1-like"/>
    <property type="match status" value="1"/>
</dbReference>
<keyword evidence="3" id="KW-0808">Transferase</keyword>
<dbReference type="Proteomes" id="UP001168380">
    <property type="component" value="Unassembled WGS sequence"/>
</dbReference>
<comment type="caution">
    <text evidence="3">The sequence shown here is derived from an EMBL/GenBank/DDBJ whole genome shotgun (WGS) entry which is preliminary data.</text>
</comment>
<keyword evidence="1" id="KW-0812">Transmembrane</keyword>
<name>A0ABT8TIF3_9GAMM</name>
<evidence type="ECO:0000313" key="4">
    <source>
        <dbReference type="Proteomes" id="UP001168380"/>
    </source>
</evidence>
<dbReference type="SUPFAM" id="SSF69593">
    <property type="entry name" value="Glycerol-3-phosphate (1)-acyltransferase"/>
    <property type="match status" value="1"/>
</dbReference>
<evidence type="ECO:0000256" key="1">
    <source>
        <dbReference type="SAM" id="Phobius"/>
    </source>
</evidence>
<evidence type="ECO:0000313" key="3">
    <source>
        <dbReference type="EMBL" id="MDO3383868.1"/>
    </source>
</evidence>
<keyword evidence="4" id="KW-1185">Reference proteome</keyword>
<dbReference type="GO" id="GO:0016746">
    <property type="term" value="F:acyltransferase activity"/>
    <property type="evidence" value="ECO:0007669"/>
    <property type="project" value="UniProtKB-KW"/>
</dbReference>
<feature type="domain" description="Phospholipid/glycerol acyltransferase" evidence="2">
    <location>
        <begin position="85"/>
        <end position="227"/>
    </location>
</feature>
<dbReference type="PANTHER" id="PTHR10983:SF16">
    <property type="entry name" value="LYSOCARDIOLIPIN ACYLTRANSFERASE 1"/>
    <property type="match status" value="1"/>
</dbReference>
<keyword evidence="3" id="KW-0012">Acyltransferase</keyword>
<dbReference type="PANTHER" id="PTHR10983">
    <property type="entry name" value="1-ACYLGLYCEROL-3-PHOSPHATE ACYLTRANSFERASE-RELATED"/>
    <property type="match status" value="1"/>
</dbReference>
<reference evidence="3" key="1">
    <citation type="submission" date="2023-07" db="EMBL/GenBank/DDBJ databases">
        <title>Gilvimarinus algae sp. nov., isolated from the surface of Kelp.</title>
        <authorList>
            <person name="Sun Y.Y."/>
            <person name="Gong Y."/>
            <person name="Du Z.J."/>
        </authorList>
    </citation>
    <scope>NUCLEOTIDE SEQUENCE</scope>
    <source>
        <strain evidence="3">SDUM040014</strain>
    </source>
</reference>
<feature type="transmembrane region" description="Helical" evidence="1">
    <location>
        <begin position="110"/>
        <end position="132"/>
    </location>
</feature>
<sequence>MVGHLRALVSLCLFVVVTLVIGVPLMSLSLAKLVLYRTSLRPVLTRWLDKTASAWISCNNFHQKVLLPTRLKVEGPETFARRQWFMLIVNHQSWVDILVLIRVLNRKVPYFKFFLKTSLFWIPIIGLACWALDFPFMRRHSKEQIERDPALAGRDLDTTRKQCERYSNKPVTIISYVEGTRFTPAKHAAQQSPYQHLLIPKAGGMAFTLAAMSGRINTILDVTIHYPGGRPNFWEYLGGKVKRIDVVVQERPVTDDLIGDYARDPQFKAHFQSWVNGLWQEKDALLERLSEQR</sequence>
<evidence type="ECO:0000259" key="2">
    <source>
        <dbReference type="SMART" id="SM00563"/>
    </source>
</evidence>
<dbReference type="InterPro" id="IPR002123">
    <property type="entry name" value="Plipid/glycerol_acylTrfase"/>
</dbReference>
<organism evidence="3 4">
    <name type="scientific">Gilvimarinus algae</name>
    <dbReference type="NCBI Taxonomy" id="3058037"/>
    <lineage>
        <taxon>Bacteria</taxon>
        <taxon>Pseudomonadati</taxon>
        <taxon>Pseudomonadota</taxon>
        <taxon>Gammaproteobacteria</taxon>
        <taxon>Cellvibrionales</taxon>
        <taxon>Cellvibrionaceae</taxon>
        <taxon>Gilvimarinus</taxon>
    </lineage>
</organism>
<feature type="transmembrane region" description="Helical" evidence="1">
    <location>
        <begin position="6"/>
        <end position="31"/>
    </location>
</feature>
<dbReference type="EC" id="2.3.-.-" evidence="3"/>
<keyword evidence="1" id="KW-1133">Transmembrane helix</keyword>
<dbReference type="SMART" id="SM00563">
    <property type="entry name" value="PlsC"/>
    <property type="match status" value="1"/>
</dbReference>
<protein>
    <submittedName>
        <fullName evidence="3">Acyltransferase</fullName>
        <ecNumber evidence="3">2.3.-.-</ecNumber>
    </submittedName>
</protein>
<dbReference type="EMBL" id="JAULRT010000062">
    <property type="protein sequence ID" value="MDO3383868.1"/>
    <property type="molecule type" value="Genomic_DNA"/>
</dbReference>
<dbReference type="Pfam" id="PF01553">
    <property type="entry name" value="Acyltransferase"/>
    <property type="match status" value="1"/>
</dbReference>
<proteinExistence type="predicted"/>
<gene>
    <name evidence="3" type="ORF">QWI16_16920</name>
</gene>
<dbReference type="RefSeq" id="WP_302714952.1">
    <property type="nucleotide sequence ID" value="NZ_JAULRT010000062.1"/>
</dbReference>
<dbReference type="NCBIfam" id="NF010621">
    <property type="entry name" value="PRK14014.1"/>
    <property type="match status" value="1"/>
</dbReference>
<accession>A0ABT8TIF3</accession>
<keyword evidence="1" id="KW-0472">Membrane</keyword>